<evidence type="ECO:0000259" key="1">
    <source>
        <dbReference type="Pfam" id="PF02558"/>
    </source>
</evidence>
<organism evidence="2 3">
    <name type="scientific">Ketobacter alkanivorans</name>
    <dbReference type="NCBI Taxonomy" id="1917421"/>
    <lineage>
        <taxon>Bacteria</taxon>
        <taxon>Pseudomonadati</taxon>
        <taxon>Pseudomonadota</taxon>
        <taxon>Gammaproteobacteria</taxon>
        <taxon>Pseudomonadales</taxon>
        <taxon>Ketobacteraceae</taxon>
        <taxon>Ketobacter</taxon>
    </lineage>
</organism>
<dbReference type="Proteomes" id="UP000235116">
    <property type="component" value="Chromosome"/>
</dbReference>
<accession>A0A2K9LIG2</accession>
<protein>
    <recommendedName>
        <fullName evidence="1">Ketopantoate reductase N-terminal domain-containing protein</fullName>
    </recommendedName>
</protein>
<dbReference type="Pfam" id="PF02558">
    <property type="entry name" value="ApbA"/>
    <property type="match status" value="1"/>
</dbReference>
<feature type="domain" description="Ketopantoate reductase N-terminal" evidence="1">
    <location>
        <begin position="22"/>
        <end position="154"/>
    </location>
</feature>
<proteinExistence type="predicted"/>
<keyword evidence="3" id="KW-1185">Reference proteome</keyword>
<reference evidence="3" key="1">
    <citation type="submission" date="2017-08" db="EMBL/GenBank/DDBJ databases">
        <title>Direct submision.</title>
        <authorList>
            <person name="Kim S.-J."/>
            <person name="Rhee S.-K."/>
        </authorList>
    </citation>
    <scope>NUCLEOTIDE SEQUENCE [LARGE SCALE GENOMIC DNA]</scope>
    <source>
        <strain evidence="3">GI5</strain>
    </source>
</reference>
<evidence type="ECO:0000313" key="3">
    <source>
        <dbReference type="Proteomes" id="UP000235116"/>
    </source>
</evidence>
<dbReference type="InterPro" id="IPR013332">
    <property type="entry name" value="KPR_N"/>
</dbReference>
<sequence>MPCVYIEWSVTNGGIYNVVTALIVGAGAVGQVYGHFLQRGGASVSYFVKEKYKEECEKGFTLYRCRRSGLGAAEQFSADGVYTQFDGLKQTRWDQVWLTVSSADLRGEWLAQLRDVIGDATVVMLQPDLDDRDYVYSIFPKEQVVCGIVNFISYQTPLPDLPDYHPDATKNGVAYLVLPMMPAEFSGNEHRLPGVMSAMSSGRFNVKVEQDASRIYADRSAMMIPLVALLEMENWSFNKLRISNSLDLAVGAAREALAIVAAKFGRRLNWTERLFSLFWVKMALPVMRFLSPMDAESYVKFQFVKTAPQTRMMLKHFIDDGEKLGQPVQSLKELFDRLPDEPQLKKAA</sequence>
<evidence type="ECO:0000313" key="2">
    <source>
        <dbReference type="EMBL" id="AUM12030.1"/>
    </source>
</evidence>
<dbReference type="KEGG" id="kak:Kalk_06165"/>
<gene>
    <name evidence="2" type="ORF">Kalk_06165</name>
</gene>
<dbReference type="Gene3D" id="3.40.50.720">
    <property type="entry name" value="NAD(P)-binding Rossmann-like Domain"/>
    <property type="match status" value="1"/>
</dbReference>
<name>A0A2K9LIG2_9GAMM</name>
<dbReference type="AlphaFoldDB" id="A0A2K9LIG2"/>
<dbReference type="EMBL" id="CP022684">
    <property type="protein sequence ID" value="AUM12030.1"/>
    <property type="molecule type" value="Genomic_DNA"/>
</dbReference>